<accession>A0A1M6E3P3</accession>
<evidence type="ECO:0000313" key="2">
    <source>
        <dbReference type="Proteomes" id="UP000184192"/>
    </source>
</evidence>
<dbReference type="RefSeq" id="WP_025832256.1">
    <property type="nucleotide sequence ID" value="NZ_FQZN01000008.1"/>
</dbReference>
<protein>
    <submittedName>
        <fullName evidence="1">6-bladed beta-propeller protein</fullName>
    </submittedName>
</protein>
<keyword evidence="2" id="KW-1185">Reference proteome</keyword>
<organism evidence="1 2">
    <name type="scientific">Bacteroides stercorirosoris</name>
    <dbReference type="NCBI Taxonomy" id="871324"/>
    <lineage>
        <taxon>Bacteria</taxon>
        <taxon>Pseudomonadati</taxon>
        <taxon>Bacteroidota</taxon>
        <taxon>Bacteroidia</taxon>
        <taxon>Bacteroidales</taxon>
        <taxon>Bacteroidaceae</taxon>
        <taxon>Bacteroides</taxon>
    </lineage>
</organism>
<sequence length="383" mass="43729">MKTFIKYGGIRVQFLILVLFLLSCSSVGRKEGLQVLSPHSASSTINLMDIVDTVMYVQFDDSILLSGIGNLVLTDSFIIGATNKYGILRFDSEGHFLNTIGSIGQGPGEYQSGNYDMAVDAMNGIVYAFMYPDILLSYSLTGEFLQRVHLQMPEKASGMYCPDIFQVQNGLLYFYYMNAGTVGEKPLYWMVMNKDGALVECRRGQESRTSFYPGVVLINNYTSVDDSTMIYWDNFNDTIFYVSPSCERAAYLFDKGNFRLQETDDLSLLPEERIRCLRIIDTKNFLLLAWGSENRSQGVYYNLYDKNADITYKLRDDMVYDKRGDLSMRYLRMSYVKLKGREYIVTQTKAYKVENIPGALHRKLDADDLEGNPVLVLIRLKDE</sequence>
<proteinExistence type="predicted"/>
<dbReference type="GeneID" id="92711780"/>
<dbReference type="AlphaFoldDB" id="A0A1M6E3P3"/>
<dbReference type="SUPFAM" id="SSF101898">
    <property type="entry name" value="NHL repeat"/>
    <property type="match status" value="1"/>
</dbReference>
<dbReference type="Proteomes" id="UP000184192">
    <property type="component" value="Unassembled WGS sequence"/>
</dbReference>
<reference evidence="2" key="1">
    <citation type="submission" date="2016-11" db="EMBL/GenBank/DDBJ databases">
        <authorList>
            <person name="Varghese N."/>
            <person name="Submissions S."/>
        </authorList>
    </citation>
    <scope>NUCLEOTIDE SEQUENCE [LARGE SCALE GENOMIC DNA]</scope>
    <source>
        <strain evidence="2">DSM 26884</strain>
    </source>
</reference>
<dbReference type="EMBL" id="FQZN01000008">
    <property type="protein sequence ID" value="SHI80122.1"/>
    <property type="molecule type" value="Genomic_DNA"/>
</dbReference>
<dbReference type="eggNOG" id="ENOG5030Z61">
    <property type="taxonomic scope" value="Bacteria"/>
</dbReference>
<dbReference type="PROSITE" id="PS51257">
    <property type="entry name" value="PROKAR_LIPOPROTEIN"/>
    <property type="match status" value="1"/>
</dbReference>
<dbReference type="Pfam" id="PF17170">
    <property type="entry name" value="DUF5128"/>
    <property type="match status" value="1"/>
</dbReference>
<name>A0A1M6E3P3_9BACE</name>
<evidence type="ECO:0000313" key="1">
    <source>
        <dbReference type="EMBL" id="SHI80122.1"/>
    </source>
</evidence>
<gene>
    <name evidence="1" type="ORF">SAMN05444350_10887</name>
</gene>